<dbReference type="Proteomes" id="UP001163387">
    <property type="component" value="Chromosome"/>
</dbReference>
<gene>
    <name evidence="9 11" type="primary">rplA</name>
    <name evidence="11" type="ORF">SHM_28380</name>
</gene>
<dbReference type="InterPro" id="IPR005878">
    <property type="entry name" value="Ribosom_uL1_bac-type"/>
</dbReference>
<evidence type="ECO:0000256" key="4">
    <source>
        <dbReference type="ARBA" id="ARBA00022845"/>
    </source>
</evidence>
<dbReference type="PANTHER" id="PTHR36427:SF3">
    <property type="entry name" value="LARGE RIBOSOMAL SUBUNIT PROTEIN UL1M"/>
    <property type="match status" value="1"/>
</dbReference>
<dbReference type="Gene3D" id="3.40.50.790">
    <property type="match status" value="1"/>
</dbReference>
<keyword evidence="3 9" id="KW-0699">rRNA-binding</keyword>
<keyword evidence="7 9" id="KW-0687">Ribonucleoprotein</keyword>
<dbReference type="EMBL" id="AP026933">
    <property type="protein sequence ID" value="BDT05192.1"/>
    <property type="molecule type" value="Genomic_DNA"/>
</dbReference>
<organism evidence="11 12">
    <name type="scientific">Spiroplasma ixodetis</name>
    <dbReference type="NCBI Taxonomy" id="2141"/>
    <lineage>
        <taxon>Bacteria</taxon>
        <taxon>Bacillati</taxon>
        <taxon>Mycoplasmatota</taxon>
        <taxon>Mollicutes</taxon>
        <taxon>Entomoplasmatales</taxon>
        <taxon>Spiroplasmataceae</taxon>
        <taxon>Spiroplasma</taxon>
    </lineage>
</organism>
<dbReference type="Gene3D" id="3.30.190.20">
    <property type="match status" value="1"/>
</dbReference>
<keyword evidence="5 9" id="KW-0694">RNA-binding</keyword>
<evidence type="ECO:0000256" key="8">
    <source>
        <dbReference type="ARBA" id="ARBA00035241"/>
    </source>
</evidence>
<dbReference type="InterPro" id="IPR002143">
    <property type="entry name" value="Ribosomal_uL1"/>
</dbReference>
<protein>
    <recommendedName>
        <fullName evidence="8 9">Large ribosomal subunit protein uL1</fullName>
    </recommendedName>
</protein>
<name>A0ABM8BZF7_9MOLU</name>
<dbReference type="PROSITE" id="PS01199">
    <property type="entry name" value="RIBOSOMAL_L1"/>
    <property type="match status" value="1"/>
</dbReference>
<keyword evidence="12" id="KW-1185">Reference proteome</keyword>
<dbReference type="RefSeq" id="WP_281748735.1">
    <property type="nucleotide sequence ID" value="NZ_AP026933.1"/>
</dbReference>
<dbReference type="CDD" id="cd00403">
    <property type="entry name" value="Ribosomal_L1"/>
    <property type="match status" value="1"/>
</dbReference>
<comment type="function">
    <text evidence="9">Binds directly to 23S rRNA. The L1 stalk is quite mobile in the ribosome, and is involved in E site tRNA release.</text>
</comment>
<comment type="subunit">
    <text evidence="9">Part of the 50S ribosomal subunit.</text>
</comment>
<evidence type="ECO:0000256" key="1">
    <source>
        <dbReference type="ARBA" id="ARBA00010531"/>
    </source>
</evidence>
<keyword evidence="6 9" id="KW-0689">Ribosomal protein</keyword>
<evidence type="ECO:0000256" key="9">
    <source>
        <dbReference type="HAMAP-Rule" id="MF_01318"/>
    </source>
</evidence>
<keyword evidence="2 9" id="KW-0678">Repressor</keyword>
<dbReference type="HAMAP" id="MF_01318_B">
    <property type="entry name" value="Ribosomal_uL1_B"/>
    <property type="match status" value="1"/>
</dbReference>
<dbReference type="SUPFAM" id="SSF56808">
    <property type="entry name" value="Ribosomal protein L1"/>
    <property type="match status" value="1"/>
</dbReference>
<dbReference type="InterPro" id="IPR016095">
    <property type="entry name" value="Ribosomal_uL1_3-a/b-sand"/>
</dbReference>
<keyword evidence="9" id="KW-0820">tRNA-binding</keyword>
<dbReference type="PIRSF" id="PIRSF002155">
    <property type="entry name" value="Ribosomal_L1"/>
    <property type="match status" value="1"/>
</dbReference>
<dbReference type="InterPro" id="IPR023674">
    <property type="entry name" value="Ribosomal_uL1-like"/>
</dbReference>
<evidence type="ECO:0000256" key="3">
    <source>
        <dbReference type="ARBA" id="ARBA00022730"/>
    </source>
</evidence>
<dbReference type="InterPro" id="IPR023673">
    <property type="entry name" value="Ribosomal_uL1_CS"/>
</dbReference>
<comment type="function">
    <text evidence="9">Protein L1 is also a translational repressor protein, it controls the translation of the L11 operon by binding to its mRNA.</text>
</comment>
<sequence length="228" mass="25149">MNRSKRYLAVAKLVDNTKVYPIDRALELAKQTSSLKFDATVEAAFRLNVDPRHADQMLRGSIVLPAGTGKTQRVLVITTTKQKEAMESQADFVGGKEMIEKIQKGWFDFDVIIATPEMMSELGKIGRVLGPKGLMPTAKLGTVTMDVQKAIADIRKGKVEYRVDKQGNIHVILGKVSFAQEGLKDNYLAILNTLRKVKPTAVKGAYIKNISITTAMGPGIKVLKIMFK</sequence>
<keyword evidence="4 9" id="KW-0810">Translation regulation</keyword>
<dbReference type="Pfam" id="PF00687">
    <property type="entry name" value="Ribosomal_L1"/>
    <property type="match status" value="1"/>
</dbReference>
<evidence type="ECO:0000256" key="7">
    <source>
        <dbReference type="ARBA" id="ARBA00023274"/>
    </source>
</evidence>
<dbReference type="PANTHER" id="PTHR36427">
    <property type="entry name" value="54S RIBOSOMAL PROTEIN L1, MITOCHONDRIAL"/>
    <property type="match status" value="1"/>
</dbReference>
<comment type="similarity">
    <text evidence="1 9 10">Belongs to the universal ribosomal protein uL1 family.</text>
</comment>
<evidence type="ECO:0000256" key="5">
    <source>
        <dbReference type="ARBA" id="ARBA00022884"/>
    </source>
</evidence>
<reference evidence="11 12" key="1">
    <citation type="journal article" date="2022" name="Front. Microbiol.">
        <title>Male-killing mechanisms vary between Spiroplasma species.</title>
        <authorList>
            <person name="Arai H."/>
            <person name="Inoue M."/>
            <person name="Kageyama D."/>
        </authorList>
    </citation>
    <scope>NUCLEOTIDE SEQUENCE [LARGE SCALE GENOMIC DNA]</scope>
    <source>
        <strain evidence="12">sHm</strain>
    </source>
</reference>
<evidence type="ECO:0000256" key="6">
    <source>
        <dbReference type="ARBA" id="ARBA00022980"/>
    </source>
</evidence>
<dbReference type="NCBIfam" id="TIGR01169">
    <property type="entry name" value="rplA_bact"/>
    <property type="match status" value="1"/>
</dbReference>
<proteinExistence type="inferred from homology"/>
<accession>A0ABM8BZF7</accession>
<evidence type="ECO:0000256" key="2">
    <source>
        <dbReference type="ARBA" id="ARBA00022491"/>
    </source>
</evidence>
<dbReference type="InterPro" id="IPR028364">
    <property type="entry name" value="Ribosomal_uL1/biogenesis"/>
</dbReference>
<evidence type="ECO:0000256" key="10">
    <source>
        <dbReference type="RuleBase" id="RU000659"/>
    </source>
</evidence>
<evidence type="ECO:0000313" key="12">
    <source>
        <dbReference type="Proteomes" id="UP001163387"/>
    </source>
</evidence>
<evidence type="ECO:0000313" key="11">
    <source>
        <dbReference type="EMBL" id="BDT05192.1"/>
    </source>
</evidence>
<dbReference type="GO" id="GO:0005840">
    <property type="term" value="C:ribosome"/>
    <property type="evidence" value="ECO:0007669"/>
    <property type="project" value="UniProtKB-KW"/>
</dbReference>